<dbReference type="Proteomes" id="UP000199051">
    <property type="component" value="Unassembled WGS sequence"/>
</dbReference>
<dbReference type="InterPro" id="IPR003848">
    <property type="entry name" value="DUF218"/>
</dbReference>
<dbReference type="InterPro" id="IPR014729">
    <property type="entry name" value="Rossmann-like_a/b/a_fold"/>
</dbReference>
<dbReference type="GO" id="GO:0005886">
    <property type="term" value="C:plasma membrane"/>
    <property type="evidence" value="ECO:0007669"/>
    <property type="project" value="TreeGrafter"/>
</dbReference>
<accession>A0A1H9QU03</accession>
<organism evidence="2 3">
    <name type="scientific">Actinokineospora terrae</name>
    <dbReference type="NCBI Taxonomy" id="155974"/>
    <lineage>
        <taxon>Bacteria</taxon>
        <taxon>Bacillati</taxon>
        <taxon>Actinomycetota</taxon>
        <taxon>Actinomycetes</taxon>
        <taxon>Pseudonocardiales</taxon>
        <taxon>Pseudonocardiaceae</taxon>
        <taxon>Actinokineospora</taxon>
    </lineage>
</organism>
<gene>
    <name evidence="2" type="ORF">SAMN04487818_104433</name>
</gene>
<reference evidence="3" key="1">
    <citation type="submission" date="2016-10" db="EMBL/GenBank/DDBJ databases">
        <authorList>
            <person name="Varghese N."/>
            <person name="Submissions S."/>
        </authorList>
    </citation>
    <scope>NUCLEOTIDE SEQUENCE [LARGE SCALE GENOMIC DNA]</scope>
    <source>
        <strain evidence="3">DSM 44260</strain>
    </source>
</reference>
<evidence type="ECO:0000259" key="1">
    <source>
        <dbReference type="Pfam" id="PF02698"/>
    </source>
</evidence>
<evidence type="ECO:0000313" key="3">
    <source>
        <dbReference type="Proteomes" id="UP000199051"/>
    </source>
</evidence>
<feature type="domain" description="DUF218" evidence="1">
    <location>
        <begin position="47"/>
        <end position="193"/>
    </location>
</feature>
<keyword evidence="3" id="KW-1185">Reference proteome</keyword>
<dbReference type="Pfam" id="PF02698">
    <property type="entry name" value="DUF218"/>
    <property type="match status" value="1"/>
</dbReference>
<sequence>MPPHPHPVRRFLRRLLVGFVLMGFLVVGGTAFRVWQVARIDDRDKADVVVVLGAAQYAGKPSKVLEARLRQAKALYEQGVAGHIVTGGGRRAGDRFTEAEAGRRWLVDRGVPADRVITVGEGNDTLGTLKAVAIEVKERGWESAVIVSDPWHSLRSRTMAKDAGLDAWTSPTHSGPIVQTRETQAKYILRETAALLYYRATNASADGIAIDQEVG</sequence>
<dbReference type="PANTHER" id="PTHR30336:SF20">
    <property type="entry name" value="DUF218 DOMAIN-CONTAINING PROTEIN"/>
    <property type="match status" value="1"/>
</dbReference>
<dbReference type="InterPro" id="IPR051599">
    <property type="entry name" value="Cell_Envelope_Assoc"/>
</dbReference>
<dbReference type="STRING" id="155974.SAMN04487818_104433"/>
<dbReference type="Gene3D" id="3.40.50.620">
    <property type="entry name" value="HUPs"/>
    <property type="match status" value="1"/>
</dbReference>
<name>A0A1H9QU03_9PSEU</name>
<dbReference type="AlphaFoldDB" id="A0A1H9QU03"/>
<dbReference type="EMBL" id="FOGI01000004">
    <property type="protein sequence ID" value="SER63910.1"/>
    <property type="molecule type" value="Genomic_DNA"/>
</dbReference>
<proteinExistence type="predicted"/>
<protein>
    <submittedName>
        <fullName evidence="2">Uncharacterized SAM-binding protein YcdF, DUF218 family</fullName>
    </submittedName>
</protein>
<dbReference type="PANTHER" id="PTHR30336">
    <property type="entry name" value="INNER MEMBRANE PROTEIN, PROBABLE PERMEASE"/>
    <property type="match status" value="1"/>
</dbReference>
<dbReference type="CDD" id="cd06259">
    <property type="entry name" value="YdcF-like"/>
    <property type="match status" value="1"/>
</dbReference>
<evidence type="ECO:0000313" key="2">
    <source>
        <dbReference type="EMBL" id="SER63910.1"/>
    </source>
</evidence>